<dbReference type="InterPro" id="IPR003661">
    <property type="entry name" value="HisK_dim/P_dom"/>
</dbReference>
<dbReference type="Gene3D" id="3.30.450.20">
    <property type="entry name" value="PAS domain"/>
    <property type="match status" value="1"/>
</dbReference>
<evidence type="ECO:0000313" key="12">
    <source>
        <dbReference type="Proteomes" id="UP000000925"/>
    </source>
</evidence>
<dbReference type="HOGENOM" id="CLU_000445_114_39_0"/>
<dbReference type="PROSITE" id="PS50109">
    <property type="entry name" value="HIS_KIN"/>
    <property type="match status" value="1"/>
</dbReference>
<evidence type="ECO:0000259" key="10">
    <source>
        <dbReference type="PROSITE" id="PS50112"/>
    </source>
</evidence>
<dbReference type="KEGG" id="caa:Caka_2365"/>
<sequence length="389" mass="43427">MKDSGLDKILGRIEDLDSVNLSILVQRLARERTMQETVFNTIQDGILVIDVDGTVQYANDAACGLIGLKAEDIGVVRLWKMVPDLARSIDPAVIDPERTAKPVLTREVELSYPDHRFVRLYMVPIDAQVGHSDSGGYVIVLTDVTEDKLSIEEMIEHERTSSIVRLAAGVAHELGNPLNSLTIHLQLIERKLRKLQLGDDANKLVESLNVCQGEVTRLDGIITHFLEAVRPQKPELNELDLIQLVDEVLRVQEAELTDRKLDVDIEVAETIPAILGDRGQIKQVFFNLIKNAMEAMQAGGQLRILARSDDDYVYMQFIDTGSGISEEDLSKVFQAYFTTKSGGHGLGMMIVNRIMRDHGGQIGIESRKGTGTVITLQFPQQHRRTRLLE</sequence>
<dbReference type="SUPFAM" id="SSF47384">
    <property type="entry name" value="Homodimeric domain of signal transducing histidine kinase"/>
    <property type="match status" value="1"/>
</dbReference>
<dbReference type="InterPro" id="IPR005467">
    <property type="entry name" value="His_kinase_dom"/>
</dbReference>
<dbReference type="SMART" id="SM00387">
    <property type="entry name" value="HATPase_c"/>
    <property type="match status" value="1"/>
</dbReference>
<dbReference type="NCBIfam" id="TIGR00229">
    <property type="entry name" value="sensory_box"/>
    <property type="match status" value="1"/>
</dbReference>
<dbReference type="eggNOG" id="COG5000">
    <property type="taxonomic scope" value="Bacteria"/>
</dbReference>
<dbReference type="Pfam" id="PF00512">
    <property type="entry name" value="HisKA"/>
    <property type="match status" value="1"/>
</dbReference>
<dbReference type="GO" id="GO:0005524">
    <property type="term" value="F:ATP binding"/>
    <property type="evidence" value="ECO:0007669"/>
    <property type="project" value="UniProtKB-KW"/>
</dbReference>
<dbReference type="SUPFAM" id="SSF55785">
    <property type="entry name" value="PYP-like sensor domain (PAS domain)"/>
    <property type="match status" value="1"/>
</dbReference>
<keyword evidence="6 11" id="KW-0418">Kinase</keyword>
<organism evidence="11 12">
    <name type="scientific">Coraliomargarita akajimensis (strain DSM 45221 / IAM 15411 / JCM 23193 / KCTC 12865 / 04OKA010-24)</name>
    <dbReference type="NCBI Taxonomy" id="583355"/>
    <lineage>
        <taxon>Bacteria</taxon>
        <taxon>Pseudomonadati</taxon>
        <taxon>Verrucomicrobiota</taxon>
        <taxon>Opitutia</taxon>
        <taxon>Puniceicoccales</taxon>
        <taxon>Coraliomargaritaceae</taxon>
        <taxon>Coraliomargarita</taxon>
    </lineage>
</organism>
<dbReference type="Pfam" id="PF08448">
    <property type="entry name" value="PAS_4"/>
    <property type="match status" value="1"/>
</dbReference>
<name>D5EMZ1_CORAD</name>
<dbReference type="CDD" id="cd00082">
    <property type="entry name" value="HisKA"/>
    <property type="match status" value="1"/>
</dbReference>
<keyword evidence="3" id="KW-0597">Phosphoprotein</keyword>
<dbReference type="InterPro" id="IPR000014">
    <property type="entry name" value="PAS"/>
</dbReference>
<dbReference type="CDD" id="cd00075">
    <property type="entry name" value="HATPase"/>
    <property type="match status" value="1"/>
</dbReference>
<feature type="domain" description="Histidine kinase" evidence="9">
    <location>
        <begin position="169"/>
        <end position="382"/>
    </location>
</feature>
<dbReference type="GO" id="GO:0000155">
    <property type="term" value="F:phosphorelay sensor kinase activity"/>
    <property type="evidence" value="ECO:0007669"/>
    <property type="project" value="InterPro"/>
</dbReference>
<dbReference type="SMART" id="SM00091">
    <property type="entry name" value="PAS"/>
    <property type="match status" value="1"/>
</dbReference>
<comment type="catalytic activity">
    <reaction evidence="1">
        <text>ATP + protein L-histidine = ADP + protein N-phospho-L-histidine.</text>
        <dbReference type="EC" id="2.7.13.3"/>
    </reaction>
</comment>
<keyword evidence="5" id="KW-0547">Nucleotide-binding</keyword>
<dbReference type="InterPro" id="IPR036890">
    <property type="entry name" value="HATPase_C_sf"/>
</dbReference>
<dbReference type="SUPFAM" id="SSF55874">
    <property type="entry name" value="ATPase domain of HSP90 chaperone/DNA topoisomerase II/histidine kinase"/>
    <property type="match status" value="1"/>
</dbReference>
<dbReference type="OrthoDB" id="9815750at2"/>
<evidence type="ECO:0000256" key="3">
    <source>
        <dbReference type="ARBA" id="ARBA00022553"/>
    </source>
</evidence>
<evidence type="ECO:0000256" key="7">
    <source>
        <dbReference type="ARBA" id="ARBA00022840"/>
    </source>
</evidence>
<dbReference type="PANTHER" id="PTHR43065">
    <property type="entry name" value="SENSOR HISTIDINE KINASE"/>
    <property type="match status" value="1"/>
</dbReference>
<dbReference type="RefSeq" id="WP_013044103.1">
    <property type="nucleotide sequence ID" value="NC_014008.1"/>
</dbReference>
<accession>D5EMZ1</accession>
<dbReference type="STRING" id="583355.Caka_2365"/>
<evidence type="ECO:0000313" key="11">
    <source>
        <dbReference type="EMBL" id="ADE55381.1"/>
    </source>
</evidence>
<dbReference type="InterPro" id="IPR035965">
    <property type="entry name" value="PAS-like_dom_sf"/>
</dbReference>
<proteinExistence type="predicted"/>
<evidence type="ECO:0000259" key="9">
    <source>
        <dbReference type="PROSITE" id="PS50109"/>
    </source>
</evidence>
<evidence type="ECO:0000256" key="5">
    <source>
        <dbReference type="ARBA" id="ARBA00022741"/>
    </source>
</evidence>
<dbReference type="Gene3D" id="1.10.287.130">
    <property type="match status" value="1"/>
</dbReference>
<keyword evidence="12" id="KW-1185">Reference proteome</keyword>
<dbReference type="InterPro" id="IPR004358">
    <property type="entry name" value="Sig_transdc_His_kin-like_C"/>
</dbReference>
<evidence type="ECO:0000256" key="6">
    <source>
        <dbReference type="ARBA" id="ARBA00022777"/>
    </source>
</evidence>
<keyword evidence="7" id="KW-0067">ATP-binding</keyword>
<dbReference type="Gene3D" id="3.30.565.10">
    <property type="entry name" value="Histidine kinase-like ATPase, C-terminal domain"/>
    <property type="match status" value="1"/>
</dbReference>
<dbReference type="AlphaFoldDB" id="D5EMZ1"/>
<dbReference type="EC" id="2.7.13.3" evidence="2"/>
<dbReference type="CDD" id="cd00130">
    <property type="entry name" value="PAS"/>
    <property type="match status" value="1"/>
</dbReference>
<dbReference type="EMBL" id="CP001998">
    <property type="protein sequence ID" value="ADE55381.1"/>
    <property type="molecule type" value="Genomic_DNA"/>
</dbReference>
<dbReference type="PANTHER" id="PTHR43065:SF10">
    <property type="entry name" value="PEROXIDE STRESS-ACTIVATED HISTIDINE KINASE MAK3"/>
    <property type="match status" value="1"/>
</dbReference>
<dbReference type="Pfam" id="PF02518">
    <property type="entry name" value="HATPase_c"/>
    <property type="match status" value="1"/>
</dbReference>
<dbReference type="PROSITE" id="PS50112">
    <property type="entry name" value="PAS"/>
    <property type="match status" value="1"/>
</dbReference>
<dbReference type="PRINTS" id="PR00344">
    <property type="entry name" value="BCTRLSENSOR"/>
</dbReference>
<evidence type="ECO:0000256" key="8">
    <source>
        <dbReference type="ARBA" id="ARBA00023012"/>
    </source>
</evidence>
<feature type="domain" description="PAS" evidence="10">
    <location>
        <begin position="31"/>
        <end position="73"/>
    </location>
</feature>
<evidence type="ECO:0000256" key="2">
    <source>
        <dbReference type="ARBA" id="ARBA00012438"/>
    </source>
</evidence>
<dbReference type="Proteomes" id="UP000000925">
    <property type="component" value="Chromosome"/>
</dbReference>
<gene>
    <name evidence="11" type="ordered locus">Caka_2365</name>
</gene>
<protein>
    <recommendedName>
        <fullName evidence="2">histidine kinase</fullName>
        <ecNumber evidence="2">2.7.13.3</ecNumber>
    </recommendedName>
</protein>
<evidence type="ECO:0000256" key="1">
    <source>
        <dbReference type="ARBA" id="ARBA00000085"/>
    </source>
</evidence>
<dbReference type="InterPro" id="IPR013656">
    <property type="entry name" value="PAS_4"/>
</dbReference>
<keyword evidence="4" id="KW-0808">Transferase</keyword>
<dbReference type="InterPro" id="IPR036097">
    <property type="entry name" value="HisK_dim/P_sf"/>
</dbReference>
<reference evidence="11 12" key="1">
    <citation type="journal article" date="2010" name="Stand. Genomic Sci.">
        <title>Complete genome sequence of Coraliomargarita akajimensis type strain (04OKA010-24).</title>
        <authorList>
            <person name="Mavromatis K."/>
            <person name="Abt B."/>
            <person name="Brambilla E."/>
            <person name="Lapidus A."/>
            <person name="Copeland A."/>
            <person name="Deshpande S."/>
            <person name="Nolan M."/>
            <person name="Lucas S."/>
            <person name="Tice H."/>
            <person name="Cheng J.F."/>
            <person name="Han C."/>
            <person name="Detter J.C."/>
            <person name="Woyke T."/>
            <person name="Goodwin L."/>
            <person name="Pitluck S."/>
            <person name="Held B."/>
            <person name="Brettin T."/>
            <person name="Tapia R."/>
            <person name="Ivanova N."/>
            <person name="Mikhailova N."/>
            <person name="Pati A."/>
            <person name="Liolios K."/>
            <person name="Chen A."/>
            <person name="Palaniappan K."/>
            <person name="Land M."/>
            <person name="Hauser L."/>
            <person name="Chang Y.J."/>
            <person name="Jeffries C.D."/>
            <person name="Rohde M."/>
            <person name="Goker M."/>
            <person name="Bristow J."/>
            <person name="Eisen J.A."/>
            <person name="Markowitz V."/>
            <person name="Hugenholtz P."/>
            <person name="Klenk H.P."/>
            <person name="Kyrpides N.C."/>
        </authorList>
    </citation>
    <scope>NUCLEOTIDE SEQUENCE [LARGE SCALE GENOMIC DNA]</scope>
    <source>
        <strain evidence="12">DSM 45221 / IAM 15411 / JCM 23193 / KCTC 12865</strain>
    </source>
</reference>
<dbReference type="SMART" id="SM00388">
    <property type="entry name" value="HisKA"/>
    <property type="match status" value="1"/>
</dbReference>
<evidence type="ECO:0000256" key="4">
    <source>
        <dbReference type="ARBA" id="ARBA00022679"/>
    </source>
</evidence>
<dbReference type="InterPro" id="IPR003594">
    <property type="entry name" value="HATPase_dom"/>
</dbReference>
<keyword evidence="8" id="KW-0902">Two-component regulatory system</keyword>